<dbReference type="GO" id="GO:0008466">
    <property type="term" value="F:glycogenin glucosyltransferase activity"/>
    <property type="evidence" value="ECO:0007669"/>
    <property type="project" value="UniProtKB-EC"/>
</dbReference>
<evidence type="ECO:0000256" key="2">
    <source>
        <dbReference type="ARBA" id="ARBA00004496"/>
    </source>
</evidence>
<feature type="compositionally biased region" description="Polar residues" evidence="14">
    <location>
        <begin position="519"/>
        <end position="528"/>
    </location>
</feature>
<keyword evidence="3" id="KW-0963">Cytoplasm</keyword>
<feature type="compositionally biased region" description="Low complexity" evidence="14">
    <location>
        <begin position="480"/>
        <end position="503"/>
    </location>
</feature>
<dbReference type="STRING" id="745531.A0A0C3S6V5"/>
<evidence type="ECO:0000256" key="5">
    <source>
        <dbReference type="ARBA" id="ARBA00022723"/>
    </source>
</evidence>
<comment type="catalytic activity">
    <reaction evidence="12">
        <text>L-tyrosyl-[glycogenin] + UDP-alpha-D-glucose = alpha-D-glucosyl-L-tyrosyl-[glycogenin] + UDP + H(+)</text>
        <dbReference type="Rhea" id="RHEA:23360"/>
        <dbReference type="Rhea" id="RHEA-COMP:14604"/>
        <dbReference type="Rhea" id="RHEA-COMP:14605"/>
        <dbReference type="ChEBI" id="CHEBI:15378"/>
        <dbReference type="ChEBI" id="CHEBI:46858"/>
        <dbReference type="ChEBI" id="CHEBI:58223"/>
        <dbReference type="ChEBI" id="CHEBI:58885"/>
        <dbReference type="ChEBI" id="CHEBI:140573"/>
        <dbReference type="EC" id="2.4.1.186"/>
    </reaction>
</comment>
<comment type="similarity">
    <text evidence="9">Belongs to the glycosyltransferase 8 family. Glycogenin subfamily.</text>
</comment>
<dbReference type="Gene3D" id="3.90.550.10">
    <property type="entry name" value="Spore Coat Polysaccharide Biosynthesis Protein SpsA, Chain A"/>
    <property type="match status" value="1"/>
</dbReference>
<feature type="region of interest" description="Disordered" evidence="14">
    <location>
        <begin position="367"/>
        <end position="875"/>
    </location>
</feature>
<feature type="compositionally biased region" description="Polar residues" evidence="14">
    <location>
        <begin position="1135"/>
        <end position="1146"/>
    </location>
</feature>
<dbReference type="Pfam" id="PF01501">
    <property type="entry name" value="Glyco_transf_8"/>
    <property type="match status" value="1"/>
</dbReference>
<dbReference type="EMBL" id="KN840442">
    <property type="protein sequence ID" value="KIP12071.1"/>
    <property type="molecule type" value="Genomic_DNA"/>
</dbReference>
<evidence type="ECO:0000256" key="9">
    <source>
        <dbReference type="ARBA" id="ARBA00038162"/>
    </source>
</evidence>
<dbReference type="HOGENOM" id="CLU_003372_0_0_1"/>
<comment type="subcellular location">
    <subcellularLocation>
        <location evidence="2">Cytoplasm</location>
    </subcellularLocation>
</comment>
<evidence type="ECO:0000313" key="16">
    <source>
        <dbReference type="Proteomes" id="UP000053257"/>
    </source>
</evidence>
<feature type="compositionally biased region" description="Polar residues" evidence="14">
    <location>
        <begin position="1059"/>
        <end position="1069"/>
    </location>
</feature>
<evidence type="ECO:0000256" key="12">
    <source>
        <dbReference type="ARBA" id="ARBA00052293"/>
    </source>
</evidence>
<feature type="compositionally biased region" description="Basic and acidic residues" evidence="14">
    <location>
        <begin position="638"/>
        <end position="649"/>
    </location>
</feature>
<feature type="compositionally biased region" description="Basic residues" evidence="14">
    <location>
        <begin position="982"/>
        <end position="998"/>
    </location>
</feature>
<evidence type="ECO:0000256" key="11">
    <source>
        <dbReference type="ARBA" id="ARBA00050886"/>
    </source>
</evidence>
<evidence type="ECO:0000256" key="10">
    <source>
        <dbReference type="ARBA" id="ARBA00038934"/>
    </source>
</evidence>
<comment type="function">
    <text evidence="13">Self-glucosylating initiator of glycogen synthesis. It catalyzes the formation of a short alpha (1,4)-glucosyl chain covalently attached via a glucose 1-O-tyrosyl linkage to internal tyrosine residues and these chains act as primers for the elongation reaction catalyzed by glycogen synthase.</text>
</comment>
<evidence type="ECO:0000256" key="7">
    <source>
        <dbReference type="ARBA" id="ARBA00023180"/>
    </source>
</evidence>
<dbReference type="InterPro" id="IPR002495">
    <property type="entry name" value="Glyco_trans_8"/>
</dbReference>
<dbReference type="GO" id="GO:0005978">
    <property type="term" value="P:glycogen biosynthetic process"/>
    <property type="evidence" value="ECO:0007669"/>
    <property type="project" value="UniProtKB-KW"/>
</dbReference>
<evidence type="ECO:0000256" key="8">
    <source>
        <dbReference type="ARBA" id="ARBA00023211"/>
    </source>
</evidence>
<keyword evidence="5" id="KW-0479">Metal-binding</keyword>
<feature type="compositionally biased region" description="Polar residues" evidence="14">
    <location>
        <begin position="661"/>
        <end position="673"/>
    </location>
</feature>
<dbReference type="SUPFAM" id="SSF53448">
    <property type="entry name" value="Nucleotide-diphospho-sugar transferases"/>
    <property type="match status" value="1"/>
</dbReference>
<name>A0A0C3S6V5_PHLG1</name>
<comment type="cofactor">
    <cofactor evidence="1">
        <name>Mn(2+)</name>
        <dbReference type="ChEBI" id="CHEBI:29035"/>
    </cofactor>
</comment>
<evidence type="ECO:0000256" key="3">
    <source>
        <dbReference type="ARBA" id="ARBA00022490"/>
    </source>
</evidence>
<dbReference type="EC" id="2.4.1.186" evidence="10"/>
<feature type="compositionally biased region" description="Pro residues" evidence="14">
    <location>
        <begin position="725"/>
        <end position="736"/>
    </location>
</feature>
<keyword evidence="16" id="KW-1185">Reference proteome</keyword>
<evidence type="ECO:0000256" key="1">
    <source>
        <dbReference type="ARBA" id="ARBA00001936"/>
    </source>
</evidence>
<dbReference type="OrthoDB" id="2014201at2759"/>
<feature type="compositionally biased region" description="Polar residues" evidence="14">
    <location>
        <begin position="1092"/>
        <end position="1102"/>
    </location>
</feature>
<evidence type="ECO:0000256" key="14">
    <source>
        <dbReference type="SAM" id="MobiDB-lite"/>
    </source>
</evidence>
<organism evidence="15 16">
    <name type="scientific">Phlebiopsis gigantea (strain 11061_1 CR5-6)</name>
    <name type="common">White-rot fungus</name>
    <name type="synonym">Peniophora gigantea</name>
    <dbReference type="NCBI Taxonomy" id="745531"/>
    <lineage>
        <taxon>Eukaryota</taxon>
        <taxon>Fungi</taxon>
        <taxon>Dikarya</taxon>
        <taxon>Basidiomycota</taxon>
        <taxon>Agaricomycotina</taxon>
        <taxon>Agaricomycetes</taxon>
        <taxon>Polyporales</taxon>
        <taxon>Phanerochaetaceae</taxon>
        <taxon>Phlebiopsis</taxon>
    </lineage>
</organism>
<dbReference type="CDD" id="cd02537">
    <property type="entry name" value="GT8_Glycogenin"/>
    <property type="match status" value="1"/>
</dbReference>
<evidence type="ECO:0000313" key="15">
    <source>
        <dbReference type="EMBL" id="KIP12071.1"/>
    </source>
</evidence>
<evidence type="ECO:0000256" key="4">
    <source>
        <dbReference type="ARBA" id="ARBA00022679"/>
    </source>
</evidence>
<dbReference type="AlphaFoldDB" id="A0A0C3S6V5"/>
<feature type="compositionally biased region" description="Polar residues" evidence="14">
    <location>
        <begin position="449"/>
        <end position="466"/>
    </location>
</feature>
<dbReference type="InterPro" id="IPR029044">
    <property type="entry name" value="Nucleotide-diphossugar_trans"/>
</dbReference>
<feature type="compositionally biased region" description="Acidic residues" evidence="14">
    <location>
        <begin position="950"/>
        <end position="964"/>
    </location>
</feature>
<sequence length="1268" mass="140438">MATPYAFVTLVTSDFYLPGALALGAALKDLHPSPPTSPEVEFQTVCLVTPETVDVATIKLLRRAFNLVIGVEIIEQEDDKKLRLLGRPDLTTVLTKLHIFRLTQYSKIIFLDADVLPVLPISHLFTEPHDFAAVPDVGWPDIFNSGVLVVTPGEDKFKELTELQKTKGSWDGGDQGLLNEWRGSNWHRLSFVYNTTPTAAYTYAPAYERFGSAIRAIHFIGYDKPWRGLTYRSPGVQSAETTLGDGTKRAYNYEALVDRWYNVYDTHYRMEPEPSQYEFQFQPYTAAWDDGSSLGAEVPTAAGVPPSGPGGMLGLDELRRVAVEGLSSFQSVESGPVVALARPTDGEYRSMPLEGRVDLMRPRKELEPEHNAKAESTAAPNQQGDDDERHGTPRPSHIRMPSDDGGYFGPQSLPTPAPHEIPSAPHHHGLSLPPTQTPTPYYGPPSQYNVAQSQQNSLQVFYQPQTQREHGSEYVTASHQHSGSQSFRPSSQSQPQTHPSHPSHISHHRRRHVPSPVQQRPSWENQESSDSDRTPPANRPYPHTARPHQPQPQYSQGPVHSPQPLYHTRPSGDQRVAFAGQQPQQYDSPVRDQKRRGFETPPQQHHSQQGRRSRRESDVAQPGRQRGPGDHTPTQEQSWRRHDHHEAQRGHQHHQGHVHFASSQSQARFQPQYDQIRLSQPLPPHQPHSQPHVQSHHLPPQAPVQQPESPRRPVSPPKVSWNPAVEPPPNDPPPLSAFPQDTYFPNIWDQASDEQGDSFYNSYPSPQGDKAGVFFYPPPPPTIPDQLIREGQYSNVLGPAPPHDSPEAASSPPIPDKAKVHAVFPWEEKPRHVPRRVFPRTDTPPPATNYIESERTSSPVSTPPPPTAERVSPQVQTPLASPWTNIGFSNAWDSVPSIQRYASKLAGSPKIFPYQLMAPPPLPRDDDWREQWAKQRERETQDRHDASSMDGDDEDEGEDDDRERDDDRENSEGSARGNRNPGSRRSRASSRSRKKYRSRGIQAMPETTEKEIQVTIISAADIPSPHVGLGFRRQRPAEIPQPLLPSAVPRDFRPELEQTAGTPRISTAGPSGEPFPSLASPSGLRSPATVGSPRTYSPPRTASPSKIPTPPKVTSPPVVSSPLRGPSSPVITPARSPQATIRSSGSPRKLSMSSVHGSSSSRASSPIVSTAGKMSHTTPPPKHTRLSSLTTPQSPQLVRSISTETAMTASPATTNDSPITPDTTPRRGGRVWDPARGVDVFKRGSEEVLARFLRMGSFDESEGKRQAA</sequence>
<dbReference type="GO" id="GO:0046872">
    <property type="term" value="F:metal ion binding"/>
    <property type="evidence" value="ECO:0007669"/>
    <property type="project" value="UniProtKB-KW"/>
</dbReference>
<reference evidence="15 16" key="1">
    <citation type="journal article" date="2014" name="PLoS Genet.">
        <title>Analysis of the Phlebiopsis gigantea genome, transcriptome and secretome provides insight into its pioneer colonization strategies of wood.</title>
        <authorList>
            <person name="Hori C."/>
            <person name="Ishida T."/>
            <person name="Igarashi K."/>
            <person name="Samejima M."/>
            <person name="Suzuki H."/>
            <person name="Master E."/>
            <person name="Ferreira P."/>
            <person name="Ruiz-Duenas F.J."/>
            <person name="Held B."/>
            <person name="Canessa P."/>
            <person name="Larrondo L.F."/>
            <person name="Schmoll M."/>
            <person name="Druzhinina I.S."/>
            <person name="Kubicek C.P."/>
            <person name="Gaskell J.A."/>
            <person name="Kersten P."/>
            <person name="St John F."/>
            <person name="Glasner J."/>
            <person name="Sabat G."/>
            <person name="Splinter BonDurant S."/>
            <person name="Syed K."/>
            <person name="Yadav J."/>
            <person name="Mgbeahuruike A.C."/>
            <person name="Kovalchuk A."/>
            <person name="Asiegbu F.O."/>
            <person name="Lackner G."/>
            <person name="Hoffmeister D."/>
            <person name="Rencoret J."/>
            <person name="Gutierrez A."/>
            <person name="Sun H."/>
            <person name="Lindquist E."/>
            <person name="Barry K."/>
            <person name="Riley R."/>
            <person name="Grigoriev I.V."/>
            <person name="Henrissat B."/>
            <person name="Kues U."/>
            <person name="Berka R.M."/>
            <person name="Martinez A.T."/>
            <person name="Covert S.F."/>
            <person name="Blanchette R.A."/>
            <person name="Cullen D."/>
        </authorList>
    </citation>
    <scope>NUCLEOTIDE SEQUENCE [LARGE SCALE GENOMIC DNA]</scope>
    <source>
        <strain evidence="15 16">11061_1 CR5-6</strain>
    </source>
</reference>
<evidence type="ECO:0000256" key="13">
    <source>
        <dbReference type="ARBA" id="ARBA00057883"/>
    </source>
</evidence>
<feature type="region of interest" description="Disordered" evidence="14">
    <location>
        <begin position="909"/>
        <end position="1009"/>
    </location>
</feature>
<dbReference type="InterPro" id="IPR050587">
    <property type="entry name" value="GNT1/Glycosyltrans_8"/>
</dbReference>
<feature type="compositionally biased region" description="Low complexity" evidence="14">
    <location>
        <begin position="1151"/>
        <end position="1169"/>
    </location>
</feature>
<keyword evidence="4 15" id="KW-0808">Transferase</keyword>
<accession>A0A0C3S6V5</accession>
<feature type="compositionally biased region" description="Polar residues" evidence="14">
    <location>
        <begin position="1186"/>
        <end position="1223"/>
    </location>
</feature>
<feature type="compositionally biased region" description="Low complexity" evidence="14">
    <location>
        <begin position="687"/>
        <end position="699"/>
    </location>
</feature>
<gene>
    <name evidence="15" type="ORF">PHLGIDRAFT_400519</name>
</gene>
<comment type="catalytic activity">
    <reaction evidence="11">
        <text>[1,4-alpha-D-glucosyl](n)-L-tyrosyl-[glycogenin] + UDP-alpha-D-glucose = [1,4-alpha-D-glucosyl](n+1)-L-tyrosyl-[glycogenin] + UDP + H(+)</text>
        <dbReference type="Rhea" id="RHEA:56560"/>
        <dbReference type="Rhea" id="RHEA-COMP:14606"/>
        <dbReference type="Rhea" id="RHEA-COMP:14607"/>
        <dbReference type="ChEBI" id="CHEBI:15378"/>
        <dbReference type="ChEBI" id="CHEBI:58223"/>
        <dbReference type="ChEBI" id="CHEBI:58885"/>
        <dbReference type="ChEBI" id="CHEBI:140574"/>
        <dbReference type="EC" id="2.4.1.186"/>
    </reaction>
</comment>
<keyword evidence="7" id="KW-0325">Glycoprotein</keyword>
<feature type="compositionally biased region" description="Basic residues" evidence="14">
    <location>
        <begin position="504"/>
        <end position="513"/>
    </location>
</feature>
<dbReference type="Proteomes" id="UP000053257">
    <property type="component" value="Unassembled WGS sequence"/>
</dbReference>
<dbReference type="PANTHER" id="PTHR11183">
    <property type="entry name" value="GLYCOGENIN SUBFAMILY MEMBER"/>
    <property type="match status" value="1"/>
</dbReference>
<feature type="compositionally biased region" description="Basic and acidic residues" evidence="14">
    <location>
        <begin position="923"/>
        <end position="947"/>
    </location>
</feature>
<proteinExistence type="inferred from homology"/>
<protein>
    <recommendedName>
        <fullName evidence="10">glycogenin glucosyltransferase</fullName>
        <ecNumber evidence="10">2.4.1.186</ecNumber>
    </recommendedName>
</protein>
<feature type="compositionally biased region" description="Basic and acidic residues" evidence="14">
    <location>
        <begin position="589"/>
        <end position="598"/>
    </location>
</feature>
<dbReference type="GO" id="GO:0005737">
    <property type="term" value="C:cytoplasm"/>
    <property type="evidence" value="ECO:0007669"/>
    <property type="project" value="UniProtKB-SubCell"/>
</dbReference>
<evidence type="ECO:0000256" key="6">
    <source>
        <dbReference type="ARBA" id="ARBA00023056"/>
    </source>
</evidence>
<dbReference type="FunFam" id="3.90.550.10:FF:000092">
    <property type="entry name" value="Glycogenin 2"/>
    <property type="match status" value="1"/>
</dbReference>
<feature type="region of interest" description="Disordered" evidence="14">
    <location>
        <begin position="1023"/>
        <end position="1231"/>
    </location>
</feature>
<keyword evidence="6" id="KW-0320">Glycogen biosynthesis</keyword>
<keyword evidence="8" id="KW-0464">Manganese</keyword>